<dbReference type="Proteomes" id="UP000678499">
    <property type="component" value="Unassembled WGS sequence"/>
</dbReference>
<dbReference type="Gene3D" id="3.30.43.10">
    <property type="entry name" value="Uridine Diphospho-n-acetylenolpyruvylglucosamine Reductase, domain 2"/>
    <property type="match status" value="1"/>
</dbReference>
<dbReference type="EMBL" id="CAJPEX010003140">
    <property type="protein sequence ID" value="CAG0921899.1"/>
    <property type="molecule type" value="Genomic_DNA"/>
</dbReference>
<sequence>MSSDGKPPSVGEIKVKSAIPKNRQEKLKWNGWGYKSTAFDISDDLQSAHFVGEGVYSRIDNCRYPMHGESLPQFLPFAEKNLGLRRPGEIVKPRPSFSDSELPQTRATKG</sequence>
<reference evidence="2" key="1">
    <citation type="submission" date="2020-11" db="EMBL/GenBank/DDBJ databases">
        <authorList>
            <person name="Tran Van P."/>
        </authorList>
    </citation>
    <scope>NUCLEOTIDE SEQUENCE</scope>
</reference>
<evidence type="ECO:0000313" key="3">
    <source>
        <dbReference type="Proteomes" id="UP000678499"/>
    </source>
</evidence>
<feature type="compositionally biased region" description="Polar residues" evidence="1">
    <location>
        <begin position="97"/>
        <end position="110"/>
    </location>
</feature>
<evidence type="ECO:0008006" key="4">
    <source>
        <dbReference type="Google" id="ProtNLM"/>
    </source>
</evidence>
<name>A0A7R9BWW5_9CRUS</name>
<dbReference type="OrthoDB" id="7786253at2759"/>
<organism evidence="2">
    <name type="scientific">Notodromas monacha</name>
    <dbReference type="NCBI Taxonomy" id="399045"/>
    <lineage>
        <taxon>Eukaryota</taxon>
        <taxon>Metazoa</taxon>
        <taxon>Ecdysozoa</taxon>
        <taxon>Arthropoda</taxon>
        <taxon>Crustacea</taxon>
        <taxon>Oligostraca</taxon>
        <taxon>Ostracoda</taxon>
        <taxon>Podocopa</taxon>
        <taxon>Podocopida</taxon>
        <taxon>Cypridocopina</taxon>
        <taxon>Cypridoidea</taxon>
        <taxon>Cyprididae</taxon>
        <taxon>Notodromas</taxon>
    </lineage>
</organism>
<dbReference type="EMBL" id="OA885177">
    <property type="protein sequence ID" value="CAD7281747.1"/>
    <property type="molecule type" value="Genomic_DNA"/>
</dbReference>
<evidence type="ECO:0000256" key="1">
    <source>
        <dbReference type="SAM" id="MobiDB-lite"/>
    </source>
</evidence>
<feature type="region of interest" description="Disordered" evidence="1">
    <location>
        <begin position="88"/>
        <end position="110"/>
    </location>
</feature>
<dbReference type="AlphaFoldDB" id="A0A7R9BWW5"/>
<protein>
    <recommendedName>
        <fullName evidence="4">Alkylglycerone-phosphate synthase</fullName>
    </recommendedName>
</protein>
<proteinExistence type="predicted"/>
<accession>A0A7R9BWW5</accession>
<gene>
    <name evidence="2" type="ORF">NMOB1V02_LOCUS9383</name>
</gene>
<evidence type="ECO:0000313" key="2">
    <source>
        <dbReference type="EMBL" id="CAD7281747.1"/>
    </source>
</evidence>
<keyword evidence="3" id="KW-1185">Reference proteome</keyword>
<dbReference type="InterPro" id="IPR016167">
    <property type="entry name" value="FAD-bd_PCMH_sub1"/>
</dbReference>